<comment type="subunit">
    <text evidence="8">Homopolymer.</text>
</comment>
<keyword evidence="8" id="KW-0862">Zinc</keyword>
<evidence type="ECO:0000256" key="3">
    <source>
        <dbReference type="ARBA" id="ARBA00008085"/>
    </source>
</evidence>
<dbReference type="FunFam" id="1.10.286.10:FF:000001">
    <property type="entry name" value="GTP cyclohydrolase 1"/>
    <property type="match status" value="1"/>
</dbReference>
<dbReference type="InterPro" id="IPR018234">
    <property type="entry name" value="GTP_CycHdrlase_I_CS"/>
</dbReference>
<feature type="binding site" evidence="8">
    <location>
        <position position="170"/>
    </location>
    <ligand>
        <name>Zn(2+)</name>
        <dbReference type="ChEBI" id="CHEBI:29105"/>
    </ligand>
</feature>
<accession>A0A0U3P6U5</accession>
<dbReference type="Proteomes" id="UP000064921">
    <property type="component" value="Chromosome"/>
</dbReference>
<dbReference type="PANTHER" id="PTHR11109:SF7">
    <property type="entry name" value="GTP CYCLOHYDROLASE 1"/>
    <property type="match status" value="1"/>
</dbReference>
<comment type="subunit">
    <text evidence="4">Toroid-shaped homodecamer, composed of two pentamers of five dimers.</text>
</comment>
<dbReference type="PANTHER" id="PTHR11109">
    <property type="entry name" value="GTP CYCLOHYDROLASE I"/>
    <property type="match status" value="1"/>
</dbReference>
<dbReference type="PROSITE" id="PS00859">
    <property type="entry name" value="GTP_CYCLOHYDROL_1_1"/>
    <property type="match status" value="1"/>
</dbReference>
<dbReference type="GO" id="GO:0005525">
    <property type="term" value="F:GTP binding"/>
    <property type="evidence" value="ECO:0007669"/>
    <property type="project" value="UniProtKB-KW"/>
</dbReference>
<dbReference type="GO" id="GO:0006729">
    <property type="term" value="P:tetrahydrobiopterin biosynthetic process"/>
    <property type="evidence" value="ECO:0007669"/>
    <property type="project" value="TreeGrafter"/>
</dbReference>
<sequence>MDAILKPADEKAPRRAPHEIARPSREQAEAAVRTLLAYIGEDPEREGLLDTPKRVVKSYAELYSGYAEDPKAHLERTFEDVGGYEDMIMVRGIPFHSHCEHHMLPFIGKAYIAYYPSGGVVGLSKLARVVDIYANRLQTQENLTSQIVSSIDEHLAPRGIALMLEAEHQCMTMRGVQKAGVSTITTQFTGVFQDDPAEQARFMTFIRGGDR</sequence>
<dbReference type="Gene3D" id="1.10.286.10">
    <property type="match status" value="1"/>
</dbReference>
<feature type="region of interest" description="Disordered" evidence="9">
    <location>
        <begin position="1"/>
        <end position="24"/>
    </location>
</feature>
<dbReference type="KEGG" id="pphr:APZ00_21895"/>
<keyword evidence="6 8" id="KW-0378">Hydrolase</keyword>
<evidence type="ECO:0000256" key="8">
    <source>
        <dbReference type="HAMAP-Rule" id="MF_00223"/>
    </source>
</evidence>
<evidence type="ECO:0000256" key="5">
    <source>
        <dbReference type="ARBA" id="ARBA00022563"/>
    </source>
</evidence>
<comment type="catalytic activity">
    <reaction evidence="1 8">
        <text>GTP + H2O = 7,8-dihydroneopterin 3'-triphosphate + formate + H(+)</text>
        <dbReference type="Rhea" id="RHEA:17473"/>
        <dbReference type="ChEBI" id="CHEBI:15377"/>
        <dbReference type="ChEBI" id="CHEBI:15378"/>
        <dbReference type="ChEBI" id="CHEBI:15740"/>
        <dbReference type="ChEBI" id="CHEBI:37565"/>
        <dbReference type="ChEBI" id="CHEBI:58462"/>
        <dbReference type="EC" id="3.5.4.16"/>
    </reaction>
</comment>
<dbReference type="NCBIfam" id="NF006825">
    <property type="entry name" value="PRK09347.1-2"/>
    <property type="match status" value="1"/>
</dbReference>
<comment type="pathway">
    <text evidence="2 8">Cofactor biosynthesis; 7,8-dihydroneopterin triphosphate biosynthesis; 7,8-dihydroneopterin triphosphate from GTP: step 1/1.</text>
</comment>
<proteinExistence type="inferred from homology"/>
<dbReference type="SUPFAM" id="SSF55620">
    <property type="entry name" value="Tetrahydrobiopterin biosynthesis enzymes-like"/>
    <property type="match status" value="1"/>
</dbReference>
<dbReference type="InterPro" id="IPR020602">
    <property type="entry name" value="GTP_CycHdrlase_I_dom"/>
</dbReference>
<organism evidence="11 12">
    <name type="scientific">Pannonibacter phragmitetus</name>
    <dbReference type="NCBI Taxonomy" id="121719"/>
    <lineage>
        <taxon>Bacteria</taxon>
        <taxon>Pseudomonadati</taxon>
        <taxon>Pseudomonadota</taxon>
        <taxon>Alphaproteobacteria</taxon>
        <taxon>Hyphomicrobiales</taxon>
        <taxon>Stappiaceae</taxon>
        <taxon>Pannonibacter</taxon>
    </lineage>
</organism>
<dbReference type="InterPro" id="IPR001474">
    <property type="entry name" value="GTP_CycHdrlase_I"/>
</dbReference>
<keyword evidence="8" id="KW-0479">Metal-binding</keyword>
<feature type="compositionally biased region" description="Basic and acidic residues" evidence="9">
    <location>
        <begin position="7"/>
        <end position="24"/>
    </location>
</feature>
<dbReference type="FunFam" id="3.30.1130.10:FF:000001">
    <property type="entry name" value="GTP cyclohydrolase 1"/>
    <property type="match status" value="1"/>
</dbReference>
<dbReference type="InterPro" id="IPR043134">
    <property type="entry name" value="GTP-CH-I_N"/>
</dbReference>
<dbReference type="NCBIfam" id="NF006826">
    <property type="entry name" value="PRK09347.1-3"/>
    <property type="match status" value="1"/>
</dbReference>
<feature type="binding site" evidence="8">
    <location>
        <position position="102"/>
    </location>
    <ligand>
        <name>Zn(2+)</name>
        <dbReference type="ChEBI" id="CHEBI:29105"/>
    </ligand>
</feature>
<evidence type="ECO:0000256" key="4">
    <source>
        <dbReference type="ARBA" id="ARBA00011857"/>
    </source>
</evidence>
<dbReference type="RefSeq" id="WP_058900208.1">
    <property type="nucleotide sequence ID" value="NZ_CP013068.1"/>
</dbReference>
<dbReference type="GO" id="GO:0006730">
    <property type="term" value="P:one-carbon metabolic process"/>
    <property type="evidence" value="ECO:0007669"/>
    <property type="project" value="UniProtKB-UniRule"/>
</dbReference>
<keyword evidence="8" id="KW-0547">Nucleotide-binding</keyword>
<dbReference type="STRING" id="121719.APZ00_21895"/>
<feature type="binding site" evidence="8">
    <location>
        <position position="99"/>
    </location>
    <ligand>
        <name>Zn(2+)</name>
        <dbReference type="ChEBI" id="CHEBI:29105"/>
    </ligand>
</feature>
<evidence type="ECO:0000313" key="12">
    <source>
        <dbReference type="Proteomes" id="UP000064921"/>
    </source>
</evidence>
<gene>
    <name evidence="8" type="primary">folE</name>
    <name evidence="11" type="ORF">APZ00_21895</name>
</gene>
<evidence type="ECO:0000256" key="7">
    <source>
        <dbReference type="ARBA" id="ARBA00023134"/>
    </source>
</evidence>
<dbReference type="NCBIfam" id="TIGR00063">
    <property type="entry name" value="folE"/>
    <property type="match status" value="1"/>
</dbReference>
<evidence type="ECO:0000256" key="9">
    <source>
        <dbReference type="SAM" id="MobiDB-lite"/>
    </source>
</evidence>
<evidence type="ECO:0000313" key="11">
    <source>
        <dbReference type="EMBL" id="ALV29366.1"/>
    </source>
</evidence>
<dbReference type="UniPathway" id="UPA00848">
    <property type="reaction ID" value="UER00151"/>
</dbReference>
<name>A0A0U3P6U5_9HYPH</name>
<dbReference type="GO" id="GO:0003934">
    <property type="term" value="F:GTP cyclohydrolase I activity"/>
    <property type="evidence" value="ECO:0007669"/>
    <property type="project" value="UniProtKB-UniRule"/>
</dbReference>
<dbReference type="GO" id="GO:0005737">
    <property type="term" value="C:cytoplasm"/>
    <property type="evidence" value="ECO:0007669"/>
    <property type="project" value="TreeGrafter"/>
</dbReference>
<dbReference type="EMBL" id="CP013068">
    <property type="protein sequence ID" value="ALV29366.1"/>
    <property type="molecule type" value="Genomic_DNA"/>
</dbReference>
<dbReference type="EC" id="3.5.4.16" evidence="8"/>
<dbReference type="HAMAP" id="MF_00223">
    <property type="entry name" value="FolE"/>
    <property type="match status" value="1"/>
</dbReference>
<evidence type="ECO:0000256" key="1">
    <source>
        <dbReference type="ARBA" id="ARBA00001052"/>
    </source>
</evidence>
<reference evidence="11 12" key="1">
    <citation type="submission" date="2015-10" db="EMBL/GenBank/DDBJ databases">
        <title>The world's first case of liver abscess caused by Pannonibacter phragmitetus.</title>
        <authorList>
            <person name="Ming D."/>
            <person name="Wang M."/>
            <person name="Zhou Y."/>
            <person name="Jiang T."/>
            <person name="Hu S."/>
        </authorList>
    </citation>
    <scope>NUCLEOTIDE SEQUENCE [LARGE SCALE GENOMIC DNA]</scope>
    <source>
        <strain evidence="11 12">31801</strain>
    </source>
</reference>
<dbReference type="InterPro" id="IPR043133">
    <property type="entry name" value="GTP-CH-I_C/QueF"/>
</dbReference>
<evidence type="ECO:0000256" key="2">
    <source>
        <dbReference type="ARBA" id="ARBA00005080"/>
    </source>
</evidence>
<protein>
    <recommendedName>
        <fullName evidence="8">GTP cyclohydrolase 1</fullName>
        <ecNumber evidence="8">3.5.4.16</ecNumber>
    </recommendedName>
    <alternativeName>
        <fullName evidence="8">GTP cyclohydrolase I</fullName>
        <shortName evidence="8">GTP-CH-I</shortName>
    </alternativeName>
</protein>
<evidence type="ECO:0000259" key="10">
    <source>
        <dbReference type="Pfam" id="PF01227"/>
    </source>
</evidence>
<comment type="similarity">
    <text evidence="3 8">Belongs to the GTP cyclohydrolase I family.</text>
</comment>
<dbReference type="GO" id="GO:0046654">
    <property type="term" value="P:tetrahydrofolate biosynthetic process"/>
    <property type="evidence" value="ECO:0007669"/>
    <property type="project" value="UniProtKB-UniRule"/>
</dbReference>
<keyword evidence="7 8" id="KW-0342">GTP-binding</keyword>
<keyword evidence="12" id="KW-1185">Reference proteome</keyword>
<feature type="domain" description="GTP cyclohydrolase I" evidence="10">
    <location>
        <begin position="29"/>
        <end position="206"/>
    </location>
</feature>
<dbReference type="Gene3D" id="3.30.1130.10">
    <property type="match status" value="1"/>
</dbReference>
<dbReference type="eggNOG" id="COG0302">
    <property type="taxonomic scope" value="Bacteria"/>
</dbReference>
<dbReference type="PROSITE" id="PS00860">
    <property type="entry name" value="GTP_CYCLOHYDROL_1_2"/>
    <property type="match status" value="1"/>
</dbReference>
<dbReference type="GO" id="GO:0008270">
    <property type="term" value="F:zinc ion binding"/>
    <property type="evidence" value="ECO:0007669"/>
    <property type="project" value="UniProtKB-UniRule"/>
</dbReference>
<dbReference type="Pfam" id="PF01227">
    <property type="entry name" value="GTP_cyclohydroI"/>
    <property type="match status" value="1"/>
</dbReference>
<keyword evidence="5 8" id="KW-0554">One-carbon metabolism</keyword>
<dbReference type="AlphaFoldDB" id="A0A0U3P6U5"/>
<evidence type="ECO:0000256" key="6">
    <source>
        <dbReference type="ARBA" id="ARBA00022801"/>
    </source>
</evidence>